<evidence type="ECO:0000256" key="1">
    <source>
        <dbReference type="SAM" id="Phobius"/>
    </source>
</evidence>
<dbReference type="EMBL" id="CADCTV010001007">
    <property type="protein sequence ID" value="CAA9373423.1"/>
    <property type="molecule type" value="Genomic_DNA"/>
</dbReference>
<accession>A0A6J4N531</accession>
<protein>
    <submittedName>
        <fullName evidence="2">Uncharacterized protein</fullName>
    </submittedName>
</protein>
<name>A0A6J4N531_9BACT</name>
<keyword evidence="1" id="KW-1133">Transmembrane helix</keyword>
<gene>
    <name evidence="2" type="ORF">AVDCRST_MAG89-4794</name>
</gene>
<feature type="transmembrane region" description="Helical" evidence="1">
    <location>
        <begin position="42"/>
        <end position="67"/>
    </location>
</feature>
<dbReference type="AlphaFoldDB" id="A0A6J4N531"/>
<feature type="transmembrane region" description="Helical" evidence="1">
    <location>
        <begin position="79"/>
        <end position="100"/>
    </location>
</feature>
<reference evidence="2" key="1">
    <citation type="submission" date="2020-02" db="EMBL/GenBank/DDBJ databases">
        <authorList>
            <person name="Meier V. D."/>
        </authorList>
    </citation>
    <scope>NUCLEOTIDE SEQUENCE</scope>
    <source>
        <strain evidence="2">AVDCRST_MAG89</strain>
    </source>
</reference>
<evidence type="ECO:0000313" key="2">
    <source>
        <dbReference type="EMBL" id="CAA9373423.1"/>
    </source>
</evidence>
<proteinExistence type="predicted"/>
<organism evidence="2">
    <name type="scientific">uncultured Gemmatimonadota bacterium</name>
    <dbReference type="NCBI Taxonomy" id="203437"/>
    <lineage>
        <taxon>Bacteria</taxon>
        <taxon>Pseudomonadati</taxon>
        <taxon>Gemmatimonadota</taxon>
        <taxon>environmental samples</taxon>
    </lineage>
</organism>
<keyword evidence="1" id="KW-0812">Transmembrane</keyword>
<keyword evidence="1" id="KW-0472">Membrane</keyword>
<sequence>MRSSRMTTFRPRTRTGAFLLVAALLGGLPVLALPVAVFGRRGFGAYLAISDAYYSLPAVVFGGAHFARREFGMIPTSGPAYLMAGVLYAAIALPLCWLIPLQPAVSEQARATNDPDERDN</sequence>